<dbReference type="AlphaFoldDB" id="X0SIL8"/>
<reference evidence="2" key="1">
    <citation type="journal article" date="2014" name="Front. Microbiol.">
        <title>High frequency of phylogenetically diverse reductive dehalogenase-homologous genes in deep subseafloor sedimentary metagenomes.</title>
        <authorList>
            <person name="Kawai M."/>
            <person name="Futagami T."/>
            <person name="Toyoda A."/>
            <person name="Takaki Y."/>
            <person name="Nishi S."/>
            <person name="Hori S."/>
            <person name="Arai W."/>
            <person name="Tsubouchi T."/>
            <person name="Morono Y."/>
            <person name="Uchiyama I."/>
            <person name="Ito T."/>
            <person name="Fujiyama A."/>
            <person name="Inagaki F."/>
            <person name="Takami H."/>
        </authorList>
    </citation>
    <scope>NUCLEOTIDE SEQUENCE</scope>
    <source>
        <strain evidence="2">Expedition CK06-06</strain>
    </source>
</reference>
<gene>
    <name evidence="2" type="ORF">S01H1_03892</name>
</gene>
<evidence type="ECO:0000313" key="2">
    <source>
        <dbReference type="EMBL" id="GAF80898.1"/>
    </source>
</evidence>
<comment type="caution">
    <text evidence="2">The sequence shown here is derived from an EMBL/GenBank/DDBJ whole genome shotgun (WGS) entry which is preliminary data.</text>
</comment>
<sequence length="40" mass="4566">EVYKVLFDMLNADEEEDEVVAPEGEEAGEEMDYEDKDLAV</sequence>
<organism evidence="2">
    <name type="scientific">marine sediment metagenome</name>
    <dbReference type="NCBI Taxonomy" id="412755"/>
    <lineage>
        <taxon>unclassified sequences</taxon>
        <taxon>metagenomes</taxon>
        <taxon>ecological metagenomes</taxon>
    </lineage>
</organism>
<name>X0SIL8_9ZZZZ</name>
<feature type="region of interest" description="Disordered" evidence="1">
    <location>
        <begin position="15"/>
        <end position="40"/>
    </location>
</feature>
<evidence type="ECO:0000256" key="1">
    <source>
        <dbReference type="SAM" id="MobiDB-lite"/>
    </source>
</evidence>
<accession>X0SIL8</accession>
<dbReference type="EMBL" id="BARS01002084">
    <property type="protein sequence ID" value="GAF80898.1"/>
    <property type="molecule type" value="Genomic_DNA"/>
</dbReference>
<feature type="non-terminal residue" evidence="2">
    <location>
        <position position="1"/>
    </location>
</feature>
<proteinExistence type="predicted"/>
<protein>
    <submittedName>
        <fullName evidence="2">Uncharacterized protein</fullName>
    </submittedName>
</protein>